<organism evidence="8 9">
    <name type="scientific">Cymbomonas tetramitiformis</name>
    <dbReference type="NCBI Taxonomy" id="36881"/>
    <lineage>
        <taxon>Eukaryota</taxon>
        <taxon>Viridiplantae</taxon>
        <taxon>Chlorophyta</taxon>
        <taxon>Pyramimonadophyceae</taxon>
        <taxon>Pyramimonadales</taxon>
        <taxon>Pyramimonadaceae</taxon>
        <taxon>Cymbomonas</taxon>
    </lineage>
</organism>
<keyword evidence="3" id="KW-0677">Repeat</keyword>
<evidence type="ECO:0000256" key="6">
    <source>
        <dbReference type="PROSITE-ProRule" id="PRU00339"/>
    </source>
</evidence>
<evidence type="ECO:0000256" key="7">
    <source>
        <dbReference type="SAM" id="MobiDB-lite"/>
    </source>
</evidence>
<dbReference type="InterPro" id="IPR019734">
    <property type="entry name" value="TPR_rpt"/>
</dbReference>
<evidence type="ECO:0000256" key="1">
    <source>
        <dbReference type="ARBA" id="ARBA00004496"/>
    </source>
</evidence>
<dbReference type="InterPro" id="IPR011990">
    <property type="entry name" value="TPR-like_helical_dom_sf"/>
</dbReference>
<protein>
    <recommendedName>
        <fullName evidence="5">Tetratricopeptide repeat protein 29</fullName>
    </recommendedName>
</protein>
<proteinExistence type="predicted"/>
<evidence type="ECO:0000256" key="4">
    <source>
        <dbReference type="ARBA" id="ARBA00022803"/>
    </source>
</evidence>
<evidence type="ECO:0000256" key="3">
    <source>
        <dbReference type="ARBA" id="ARBA00022737"/>
    </source>
</evidence>
<comment type="subcellular location">
    <subcellularLocation>
        <location evidence="1">Cytoplasm</location>
    </subcellularLocation>
</comment>
<dbReference type="SUPFAM" id="SSF48452">
    <property type="entry name" value="TPR-like"/>
    <property type="match status" value="1"/>
</dbReference>
<feature type="repeat" description="TPR" evidence="6">
    <location>
        <begin position="335"/>
        <end position="368"/>
    </location>
</feature>
<dbReference type="Proteomes" id="UP001190700">
    <property type="component" value="Unassembled WGS sequence"/>
</dbReference>
<reference evidence="8 9" key="1">
    <citation type="journal article" date="2015" name="Genome Biol. Evol.">
        <title>Comparative Genomics of a Bacterivorous Green Alga Reveals Evolutionary Causalities and Consequences of Phago-Mixotrophic Mode of Nutrition.</title>
        <authorList>
            <person name="Burns J.A."/>
            <person name="Paasch A."/>
            <person name="Narechania A."/>
            <person name="Kim E."/>
        </authorList>
    </citation>
    <scope>NUCLEOTIDE SEQUENCE [LARGE SCALE GENOMIC DNA]</scope>
    <source>
        <strain evidence="8 9">PLY_AMNH</strain>
    </source>
</reference>
<feature type="region of interest" description="Disordered" evidence="7">
    <location>
        <begin position="1"/>
        <end position="22"/>
    </location>
</feature>
<evidence type="ECO:0000256" key="5">
    <source>
        <dbReference type="ARBA" id="ARBA00040665"/>
    </source>
</evidence>
<dbReference type="PANTHER" id="PTHR46630:SF1">
    <property type="entry name" value="TETRATRICOPEPTIDE REPEAT PROTEIN 29"/>
    <property type="match status" value="1"/>
</dbReference>
<dbReference type="GO" id="GO:0005929">
    <property type="term" value="C:cilium"/>
    <property type="evidence" value="ECO:0007669"/>
    <property type="project" value="TreeGrafter"/>
</dbReference>
<sequence>MAAVAMPQDMLSPDSRPKRSFKEKLLQSLSEAEADAAAHSQAMIKDKQQLLTEMLVEGHPQSFVDFFYLTHTDGVADDVPTREELEAKGLDPDTYVNTEEVPQESLGYLKDNLVAADAAARQGDMKSVYSAYKNLAKYFESAGNHKKAIFFYEKCHTIARKSHDIEGELEANLNLGAAHENIADTTGAIAFHEKHLELAKKNEVDTEMLNANANLVQVYKRHAEEQETAGNVEASIDYFHKMMHAAQAAQDLASEGLANYRIGIAHQKLEDPKTALEFHREYLRLCKECGDKVGEGSACCALAQSFQDLGDVTSAISYLEQFLELSKNGDPSNQARACCSLGVIYTRQRKFERAVTYFEKFFEVARSLNDRRMLDIARVNLGISRGSARTGRFMEVVASDLHTLLQWKNVRMPIDSGSQL</sequence>
<dbReference type="Gene3D" id="1.25.40.10">
    <property type="entry name" value="Tetratricopeptide repeat domain"/>
    <property type="match status" value="1"/>
</dbReference>
<name>A0AAE0GR03_9CHLO</name>
<dbReference type="PROSITE" id="PS50005">
    <property type="entry name" value="TPR"/>
    <property type="match status" value="1"/>
</dbReference>
<dbReference type="GO" id="GO:0003341">
    <property type="term" value="P:cilium movement"/>
    <property type="evidence" value="ECO:0007669"/>
    <property type="project" value="TreeGrafter"/>
</dbReference>
<evidence type="ECO:0000313" key="9">
    <source>
        <dbReference type="Proteomes" id="UP001190700"/>
    </source>
</evidence>
<dbReference type="Pfam" id="PF13181">
    <property type="entry name" value="TPR_8"/>
    <property type="match status" value="3"/>
</dbReference>
<dbReference type="PANTHER" id="PTHR46630">
    <property type="entry name" value="TETRATRICOPEPTIDE REPEAT PROTEIN 29"/>
    <property type="match status" value="1"/>
</dbReference>
<gene>
    <name evidence="8" type="ORF">CYMTET_9675</name>
</gene>
<evidence type="ECO:0000313" key="8">
    <source>
        <dbReference type="EMBL" id="KAK3282597.1"/>
    </source>
</evidence>
<accession>A0AAE0GR03</accession>
<keyword evidence="4 6" id="KW-0802">TPR repeat</keyword>
<dbReference type="SMART" id="SM00028">
    <property type="entry name" value="TPR"/>
    <property type="match status" value="5"/>
</dbReference>
<comment type="caution">
    <text evidence="8">The sequence shown here is derived from an EMBL/GenBank/DDBJ whole genome shotgun (WGS) entry which is preliminary data.</text>
</comment>
<dbReference type="AlphaFoldDB" id="A0AAE0GR03"/>
<keyword evidence="9" id="KW-1185">Reference proteome</keyword>
<evidence type="ECO:0000256" key="2">
    <source>
        <dbReference type="ARBA" id="ARBA00022490"/>
    </source>
</evidence>
<dbReference type="InterPro" id="IPR051476">
    <property type="entry name" value="Bac_ResReg_Asp_Phosphatase"/>
</dbReference>
<dbReference type="EMBL" id="LGRX02003229">
    <property type="protein sequence ID" value="KAK3282597.1"/>
    <property type="molecule type" value="Genomic_DNA"/>
</dbReference>
<keyword evidence="2" id="KW-0963">Cytoplasm</keyword>
<dbReference type="GO" id="GO:0005737">
    <property type="term" value="C:cytoplasm"/>
    <property type="evidence" value="ECO:0007669"/>
    <property type="project" value="UniProtKB-SubCell"/>
</dbReference>